<dbReference type="Proteomes" id="UP000030106">
    <property type="component" value="Unassembled WGS sequence"/>
</dbReference>
<dbReference type="EMBL" id="ANFO01000262">
    <property type="protein sequence ID" value="KGQ10915.1"/>
    <property type="molecule type" value="Genomic_DNA"/>
</dbReference>
<feature type="transmembrane region" description="Helical" evidence="1">
    <location>
        <begin position="63"/>
        <end position="83"/>
    </location>
</feature>
<keyword evidence="1" id="KW-1133">Transmembrane helix</keyword>
<dbReference type="InterPro" id="IPR021514">
    <property type="entry name" value="DUF3176"/>
</dbReference>
<feature type="transmembrane region" description="Helical" evidence="1">
    <location>
        <begin position="129"/>
        <end position="148"/>
    </location>
</feature>
<evidence type="ECO:0000313" key="3">
    <source>
        <dbReference type="Proteomes" id="UP000030106"/>
    </source>
</evidence>
<protein>
    <submittedName>
        <fullName evidence="2">Uncharacterized protein</fullName>
    </submittedName>
</protein>
<proteinExistence type="predicted"/>
<sequence length="646" mass="71146">MLQSKPPRHRNRNRAALHLSWPWALETALIILSIASLVTMIALLRTYDGHKIFSWHGVTLNAVVAVLSVAMKAALTSAVATCLGQWKWIIFSKEECCVLDFEKIDQASRGSLGFFSVFTRRAVSTAAKLGAFVVLLAIALGPFSQQLIQVKTTMVYSKQDYPIARSTAYDLGSVTETGPKQKLFGSEEAYHQVTAELDPSLEAFILSGLFNKRSLYQKRADMYCWSRDCRWPSFTTAGVCYQCNDITSELTRYDTWALSTPNGSTKGIPISAYFLPNEAFLANLDGDITVTRQDNDTFNYKSAVRGSGASLQMMGFSTGDPDKTVSMGDLKGLIFALSAVQLNWPALMQTASYNYSWPDIPVIASECALHYCGLDVTSQVSNGTLMETTRNLDLAPSPDSYKVVEKELFPSLPQNVSNSLEFDPITSRIARTDLKLQDPRNASKAFIFGADTVKSVSSFFQATFQTSVNLTDRMGPNSVTVSLQSGKFPRGRANIAYYGSLGLPPKGRGLYNPSRRELWQSFDVLAQSMTDAIRNAVPEVGEVVGEFGRQETVYMIQWSWITLHALLIVGGTAFYIATMVSASRAEKAFNCLAWKNSSLAVLSKASQLGSLFEVGDSVKQLERKAELKTASFNSLEGERLNPLRAT</sequence>
<dbReference type="AlphaFoldDB" id="A0A0A2VXL3"/>
<dbReference type="STRING" id="1245745.A0A0A2VXL3"/>
<feature type="transmembrane region" description="Helical" evidence="1">
    <location>
        <begin position="558"/>
        <end position="577"/>
    </location>
</feature>
<reference evidence="2 3" key="1">
    <citation type="submission" date="2012-10" db="EMBL/GenBank/DDBJ databases">
        <title>Genome sequencing and analysis of entomopathogenic fungi Beauveria bassiana D1-5.</title>
        <authorList>
            <person name="Li Q."/>
            <person name="Wang L."/>
            <person name="Zhang Z."/>
            <person name="Wang Q."/>
            <person name="Ren J."/>
            <person name="Wang M."/>
            <person name="Xu W."/>
            <person name="Wang J."/>
            <person name="Lu Y."/>
            <person name="Du Q."/>
            <person name="Sun Z."/>
        </authorList>
    </citation>
    <scope>NUCLEOTIDE SEQUENCE [LARGE SCALE GENOMIC DNA]</scope>
    <source>
        <strain evidence="2 3">D1-5</strain>
    </source>
</reference>
<feature type="transmembrane region" description="Helical" evidence="1">
    <location>
        <begin position="21"/>
        <end position="43"/>
    </location>
</feature>
<dbReference type="Pfam" id="PF11374">
    <property type="entry name" value="DUF3176"/>
    <property type="match status" value="1"/>
</dbReference>
<keyword evidence="1" id="KW-0812">Transmembrane</keyword>
<evidence type="ECO:0000313" key="2">
    <source>
        <dbReference type="EMBL" id="KGQ10915.1"/>
    </source>
</evidence>
<dbReference type="HOGENOM" id="CLU_015092_4_3_1"/>
<name>A0A0A2VXL3_BEABA</name>
<evidence type="ECO:0000256" key="1">
    <source>
        <dbReference type="SAM" id="Phobius"/>
    </source>
</evidence>
<organism evidence="2 3">
    <name type="scientific">Beauveria bassiana D1-5</name>
    <dbReference type="NCBI Taxonomy" id="1245745"/>
    <lineage>
        <taxon>Eukaryota</taxon>
        <taxon>Fungi</taxon>
        <taxon>Dikarya</taxon>
        <taxon>Ascomycota</taxon>
        <taxon>Pezizomycotina</taxon>
        <taxon>Sordariomycetes</taxon>
        <taxon>Hypocreomycetidae</taxon>
        <taxon>Hypocreales</taxon>
        <taxon>Cordycipitaceae</taxon>
        <taxon>Beauveria</taxon>
    </lineage>
</organism>
<keyword evidence="1" id="KW-0472">Membrane</keyword>
<dbReference type="PANTHER" id="PTHR35394">
    <property type="entry name" value="DUF3176 DOMAIN-CONTAINING PROTEIN"/>
    <property type="match status" value="1"/>
</dbReference>
<accession>A0A0A2VXL3</accession>
<comment type="caution">
    <text evidence="2">The sequence shown here is derived from an EMBL/GenBank/DDBJ whole genome shotgun (WGS) entry which is preliminary data.</text>
</comment>
<gene>
    <name evidence="2" type="ORF">BBAD15_g3739</name>
</gene>
<dbReference type="PANTHER" id="PTHR35394:SF5">
    <property type="entry name" value="DUF3176 DOMAIN-CONTAINING PROTEIN"/>
    <property type="match status" value="1"/>
</dbReference>